<keyword evidence="2" id="KW-0548">Nucleotidyltransferase</keyword>
<dbReference type="Gene3D" id="3.30.420.10">
    <property type="entry name" value="Ribonuclease H-like superfamily/Ribonuclease H"/>
    <property type="match status" value="1"/>
</dbReference>
<evidence type="ECO:0000256" key="3">
    <source>
        <dbReference type="ARBA" id="ARBA00022722"/>
    </source>
</evidence>
<proteinExistence type="predicted"/>
<feature type="domain" description="Murine leukemia virus integrase C-terminal" evidence="6">
    <location>
        <begin position="100"/>
        <end position="153"/>
    </location>
</feature>
<dbReference type="InterPro" id="IPR040643">
    <property type="entry name" value="MLVIN_C"/>
</dbReference>
<dbReference type="GO" id="GO:0016787">
    <property type="term" value="F:hydrolase activity"/>
    <property type="evidence" value="ECO:0007669"/>
    <property type="project" value="UniProtKB-KW"/>
</dbReference>
<organism evidence="7 8">
    <name type="scientific">Zosterops borbonicus</name>
    <dbReference type="NCBI Taxonomy" id="364589"/>
    <lineage>
        <taxon>Eukaryota</taxon>
        <taxon>Metazoa</taxon>
        <taxon>Chordata</taxon>
        <taxon>Craniata</taxon>
        <taxon>Vertebrata</taxon>
        <taxon>Euteleostomi</taxon>
        <taxon>Archelosauria</taxon>
        <taxon>Archosauria</taxon>
        <taxon>Dinosauria</taxon>
        <taxon>Saurischia</taxon>
        <taxon>Theropoda</taxon>
        <taxon>Coelurosauria</taxon>
        <taxon>Aves</taxon>
        <taxon>Neognathae</taxon>
        <taxon>Neoaves</taxon>
        <taxon>Telluraves</taxon>
        <taxon>Australaves</taxon>
        <taxon>Passeriformes</taxon>
        <taxon>Sylvioidea</taxon>
        <taxon>Zosteropidae</taxon>
        <taxon>Zosterops</taxon>
    </lineage>
</organism>
<evidence type="ECO:0000256" key="4">
    <source>
        <dbReference type="ARBA" id="ARBA00022759"/>
    </source>
</evidence>
<keyword evidence="8" id="KW-1185">Reference proteome</keyword>
<accession>A0A8K1D6G3</accession>
<dbReference type="Pfam" id="PF18697">
    <property type="entry name" value="MLVIN_C"/>
    <property type="match status" value="1"/>
</dbReference>
<keyword evidence="1" id="KW-0808">Transferase</keyword>
<sequence>MNQTLKGQISKICQEAKLQWPQALPIPLLRIWIKPRSGMSVSPYKILYGKPYESPNPNPNVHITGKQDVYNYVLSLGKALARLRSVLVWNRPLSLENPVHDIEPGDEVYIRAWKEEPLEERWTGPHQVLITTFTAVKVAGVEPWIHYTRVKKVRRGVQSWAVQAVRPTKLWIKRL</sequence>
<dbReference type="AlphaFoldDB" id="A0A8K1D6G3"/>
<evidence type="ECO:0000259" key="6">
    <source>
        <dbReference type="Pfam" id="PF18697"/>
    </source>
</evidence>
<reference evidence="7" key="1">
    <citation type="submission" date="2019-04" db="EMBL/GenBank/DDBJ databases">
        <title>Genome assembly of Zosterops borbonicus 15179.</title>
        <authorList>
            <person name="Leroy T."/>
            <person name="Anselmetti Y."/>
            <person name="Tilak M.-K."/>
            <person name="Nabholz B."/>
        </authorList>
    </citation>
    <scope>NUCLEOTIDE SEQUENCE</scope>
    <source>
        <strain evidence="7">HGM_15179</strain>
        <tissue evidence="7">Muscle</tissue>
    </source>
</reference>
<evidence type="ECO:0000313" key="8">
    <source>
        <dbReference type="Proteomes" id="UP000796761"/>
    </source>
</evidence>
<dbReference type="GO" id="GO:0016779">
    <property type="term" value="F:nucleotidyltransferase activity"/>
    <property type="evidence" value="ECO:0007669"/>
    <property type="project" value="UniProtKB-KW"/>
</dbReference>
<gene>
    <name evidence="7" type="ORF">HGM15179_020355</name>
</gene>
<evidence type="ECO:0000256" key="5">
    <source>
        <dbReference type="ARBA" id="ARBA00022801"/>
    </source>
</evidence>
<dbReference type="Proteomes" id="UP000796761">
    <property type="component" value="Unassembled WGS sequence"/>
</dbReference>
<comment type="caution">
    <text evidence="7">The sequence shown here is derived from an EMBL/GenBank/DDBJ whole genome shotgun (WGS) entry which is preliminary data.</text>
</comment>
<dbReference type="OrthoDB" id="9397170at2759"/>
<dbReference type="GO" id="GO:0003676">
    <property type="term" value="F:nucleic acid binding"/>
    <property type="evidence" value="ECO:0007669"/>
    <property type="project" value="InterPro"/>
</dbReference>
<dbReference type="EMBL" id="SWJQ01002214">
    <property type="protein sequence ID" value="TRZ06749.1"/>
    <property type="molecule type" value="Genomic_DNA"/>
</dbReference>
<dbReference type="InterPro" id="IPR036397">
    <property type="entry name" value="RNaseH_sf"/>
</dbReference>
<protein>
    <recommendedName>
        <fullName evidence="6">Murine leukemia virus integrase C-terminal domain-containing protein</fullName>
    </recommendedName>
</protein>
<evidence type="ECO:0000256" key="1">
    <source>
        <dbReference type="ARBA" id="ARBA00022679"/>
    </source>
</evidence>
<evidence type="ECO:0000313" key="7">
    <source>
        <dbReference type="EMBL" id="TRZ06749.1"/>
    </source>
</evidence>
<evidence type="ECO:0000256" key="2">
    <source>
        <dbReference type="ARBA" id="ARBA00022695"/>
    </source>
</evidence>
<dbReference type="GO" id="GO:0004519">
    <property type="term" value="F:endonuclease activity"/>
    <property type="evidence" value="ECO:0007669"/>
    <property type="project" value="UniProtKB-KW"/>
</dbReference>
<keyword evidence="5" id="KW-0378">Hydrolase</keyword>
<keyword evidence="4" id="KW-0255">Endonuclease</keyword>
<name>A0A8K1D6G3_9PASS</name>
<dbReference type="Gene3D" id="2.30.30.850">
    <property type="match status" value="1"/>
</dbReference>
<keyword evidence="3" id="KW-0540">Nuclease</keyword>